<keyword evidence="2" id="KW-1185">Reference proteome</keyword>
<dbReference type="AlphaFoldDB" id="A0A4T3F6Q7"/>
<evidence type="ECO:0000313" key="1">
    <source>
        <dbReference type="EMBL" id="TIX52144.1"/>
    </source>
</evidence>
<gene>
    <name evidence="1" type="ORF">E5222_04755</name>
</gene>
<dbReference type="Proteomes" id="UP000309389">
    <property type="component" value="Unassembled WGS sequence"/>
</dbReference>
<dbReference type="Pfam" id="PF10094">
    <property type="entry name" value="DUF2332"/>
    <property type="match status" value="1"/>
</dbReference>
<proteinExistence type="predicted"/>
<dbReference type="InterPro" id="IPR011200">
    <property type="entry name" value="UCP012608"/>
</dbReference>
<sequence length="352" mass="38763">MDIPSVAEALEWHADHADRADAPITARVIRALVAVMAGETATARRLNGWAGQAIEDALALRVAAGIHALHLSGEEKRLEPVYTGLVTDQGQVDAIVVEAVETFDHKLLPWFDGPPQTNEAGRSSSVMAALLWLSERLGPKFELTEIGASAGINTMMGRYHYNLGGTKAGPSLSSMQLRPEWRGPPPPQADVEITDIAGCDIAPVDLTDERQAQRLKAYIWADAQERMARMDAAIAMATKMPPELVRRDAGEFVRQRLARPQESGVTRVLFHTIMWQYLPAETRADITTMMDEAGAAATPDKPLAWVRLETNRETFRHELKVKYWPMNEAGGEEVVQLAEAHPHGAWVEWLAG</sequence>
<comment type="caution">
    <text evidence="1">The sequence shown here is derived from an EMBL/GenBank/DDBJ whole genome shotgun (WGS) entry which is preliminary data.</text>
</comment>
<name>A0A4T3F6Q7_9SPHN</name>
<dbReference type="OrthoDB" id="7666987at2"/>
<organism evidence="1 2">
    <name type="scientific">Alteraurantiacibacter aquimixticola</name>
    <dbReference type="NCBI Taxonomy" id="2489173"/>
    <lineage>
        <taxon>Bacteria</taxon>
        <taxon>Pseudomonadati</taxon>
        <taxon>Pseudomonadota</taxon>
        <taxon>Alphaproteobacteria</taxon>
        <taxon>Sphingomonadales</taxon>
        <taxon>Erythrobacteraceae</taxon>
        <taxon>Alteraurantiacibacter</taxon>
    </lineage>
</organism>
<reference evidence="1 2" key="1">
    <citation type="submission" date="2019-04" db="EMBL/GenBank/DDBJ databases">
        <title>Altererythrobacter aquimixticola sp. nov., isolated from sediment of junction between the ocean and a freshwater spring.</title>
        <authorList>
            <person name="Yoon J.-H."/>
        </authorList>
    </citation>
    <scope>NUCLEOTIDE SEQUENCE [LARGE SCALE GENOMIC DNA]</scope>
    <source>
        <strain evidence="1 2">SSKS-13</strain>
    </source>
</reference>
<protein>
    <submittedName>
        <fullName evidence="1">DUF2332 domain-containing protein</fullName>
    </submittedName>
</protein>
<evidence type="ECO:0000313" key="2">
    <source>
        <dbReference type="Proteomes" id="UP000309389"/>
    </source>
</evidence>
<accession>A0A4T3F6Q7</accession>
<dbReference type="EMBL" id="SSHH01000001">
    <property type="protein sequence ID" value="TIX52144.1"/>
    <property type="molecule type" value="Genomic_DNA"/>
</dbReference>
<dbReference type="PIRSF" id="PIRSF012608">
    <property type="entry name" value="UCP012608"/>
    <property type="match status" value="1"/>
</dbReference>